<reference evidence="1 2" key="1">
    <citation type="journal article" date="2009" name="Nature">
        <title>The Sorghum bicolor genome and the diversification of grasses.</title>
        <authorList>
            <person name="Paterson A.H."/>
            <person name="Bowers J.E."/>
            <person name="Bruggmann R."/>
            <person name="Dubchak I."/>
            <person name="Grimwood J."/>
            <person name="Gundlach H."/>
            <person name="Haberer G."/>
            <person name="Hellsten U."/>
            <person name="Mitros T."/>
            <person name="Poliakov A."/>
            <person name="Schmutz J."/>
            <person name="Spannagl M."/>
            <person name="Tang H."/>
            <person name="Wang X."/>
            <person name="Wicker T."/>
            <person name="Bharti A.K."/>
            <person name="Chapman J."/>
            <person name="Feltus F.A."/>
            <person name="Gowik U."/>
            <person name="Grigoriev I.V."/>
            <person name="Lyons E."/>
            <person name="Maher C.A."/>
            <person name="Martis M."/>
            <person name="Narechania A."/>
            <person name="Otillar R.P."/>
            <person name="Penning B.W."/>
            <person name="Salamov A.A."/>
            <person name="Wang Y."/>
            <person name="Zhang L."/>
            <person name="Carpita N.C."/>
            <person name="Freeling M."/>
            <person name="Gingle A.R."/>
            <person name="Hash C.T."/>
            <person name="Keller B."/>
            <person name="Klein P."/>
            <person name="Kresovich S."/>
            <person name="McCann M.C."/>
            <person name="Ming R."/>
            <person name="Peterson D.G."/>
            <person name="Mehboob-ur-Rahman"/>
            <person name="Ware D."/>
            <person name="Westhoff P."/>
            <person name="Mayer K.F."/>
            <person name="Messing J."/>
            <person name="Rokhsar D.S."/>
        </authorList>
    </citation>
    <scope>NUCLEOTIDE SEQUENCE [LARGE SCALE GENOMIC DNA]</scope>
    <source>
        <strain evidence="2">cv. BTx623</strain>
    </source>
</reference>
<evidence type="ECO:0000313" key="1">
    <source>
        <dbReference type="EMBL" id="OQU84221.1"/>
    </source>
</evidence>
<sequence>MTRTNITMKLQKILIFPLIVLLMLSSILVTSRYVSEGPGNKDDVSGEACKSDVKCIFFTCFRSGACDSCCKSHGWSHGRCVVLDCTCCNPRTDAPLPSLK</sequence>
<proteinExistence type="predicted"/>
<organism evidence="1 2">
    <name type="scientific">Sorghum bicolor</name>
    <name type="common">Sorghum</name>
    <name type="synonym">Sorghum vulgare</name>
    <dbReference type="NCBI Taxonomy" id="4558"/>
    <lineage>
        <taxon>Eukaryota</taxon>
        <taxon>Viridiplantae</taxon>
        <taxon>Streptophyta</taxon>
        <taxon>Embryophyta</taxon>
        <taxon>Tracheophyta</taxon>
        <taxon>Spermatophyta</taxon>
        <taxon>Magnoliopsida</taxon>
        <taxon>Liliopsida</taxon>
        <taxon>Poales</taxon>
        <taxon>Poaceae</taxon>
        <taxon>PACMAD clade</taxon>
        <taxon>Panicoideae</taxon>
        <taxon>Andropogonodae</taxon>
        <taxon>Andropogoneae</taxon>
        <taxon>Sorghinae</taxon>
        <taxon>Sorghum</taxon>
    </lineage>
</organism>
<dbReference type="AlphaFoldDB" id="A0A1Z5RKX6"/>
<dbReference type="EMBL" id="CM000763">
    <property type="protein sequence ID" value="OQU84221.1"/>
    <property type="molecule type" value="Genomic_DNA"/>
</dbReference>
<dbReference type="Gramene" id="OQU84221">
    <property type="protein sequence ID" value="OQU84221"/>
    <property type="gene ID" value="SORBI_3004G015050"/>
</dbReference>
<dbReference type="Proteomes" id="UP000000768">
    <property type="component" value="Chromosome 4"/>
</dbReference>
<keyword evidence="2" id="KW-1185">Reference proteome</keyword>
<name>A0A1Z5RKX6_SORBI</name>
<gene>
    <name evidence="1" type="ORF">SORBI_3004G015050</name>
</gene>
<dbReference type="GO" id="GO:0006952">
    <property type="term" value="P:defense response"/>
    <property type="evidence" value="ECO:0000318"/>
    <property type="project" value="GO_Central"/>
</dbReference>
<reference evidence="2" key="2">
    <citation type="journal article" date="2018" name="Plant J.">
        <title>The Sorghum bicolor reference genome: improved assembly, gene annotations, a transcriptome atlas, and signatures of genome organization.</title>
        <authorList>
            <person name="McCormick R.F."/>
            <person name="Truong S.K."/>
            <person name="Sreedasyam A."/>
            <person name="Jenkins J."/>
            <person name="Shu S."/>
            <person name="Sims D."/>
            <person name="Kennedy M."/>
            <person name="Amirebrahimi M."/>
            <person name="Weers B.D."/>
            <person name="McKinley B."/>
            <person name="Mattison A."/>
            <person name="Morishige D.T."/>
            <person name="Grimwood J."/>
            <person name="Schmutz J."/>
            <person name="Mullet J.E."/>
        </authorList>
    </citation>
    <scope>NUCLEOTIDE SEQUENCE [LARGE SCALE GENOMIC DNA]</scope>
    <source>
        <strain evidence="2">cv. BTx623</strain>
    </source>
</reference>
<protein>
    <submittedName>
        <fullName evidence="1">Uncharacterized protein</fullName>
    </submittedName>
</protein>
<evidence type="ECO:0000313" key="2">
    <source>
        <dbReference type="Proteomes" id="UP000000768"/>
    </source>
</evidence>
<dbReference type="InParanoid" id="A0A1Z5RKX6"/>
<accession>A0A1Z5RKX6</accession>